<dbReference type="Pfam" id="PF01638">
    <property type="entry name" value="HxlR"/>
    <property type="match status" value="1"/>
</dbReference>
<organism evidence="5 6">
    <name type="scientific">Fictibacillus aquaticus</name>
    <dbReference type="NCBI Taxonomy" id="2021314"/>
    <lineage>
        <taxon>Bacteria</taxon>
        <taxon>Bacillati</taxon>
        <taxon>Bacillota</taxon>
        <taxon>Bacilli</taxon>
        <taxon>Bacillales</taxon>
        <taxon>Fictibacillaceae</taxon>
        <taxon>Fictibacillus</taxon>
    </lineage>
</organism>
<gene>
    <name evidence="5" type="ORF">CGZ90_19445</name>
</gene>
<dbReference type="Proteomes" id="UP000215059">
    <property type="component" value="Unassembled WGS sequence"/>
</dbReference>
<proteinExistence type="predicted"/>
<dbReference type="InterPro" id="IPR036388">
    <property type="entry name" value="WH-like_DNA-bd_sf"/>
</dbReference>
<evidence type="ECO:0000256" key="1">
    <source>
        <dbReference type="ARBA" id="ARBA00023015"/>
    </source>
</evidence>
<dbReference type="EMBL" id="NOII01000057">
    <property type="protein sequence ID" value="OYD56071.1"/>
    <property type="molecule type" value="Genomic_DNA"/>
</dbReference>
<evidence type="ECO:0000313" key="5">
    <source>
        <dbReference type="EMBL" id="OYD56071.1"/>
    </source>
</evidence>
<dbReference type="PANTHER" id="PTHR33204:SF29">
    <property type="entry name" value="TRANSCRIPTIONAL REGULATOR"/>
    <property type="match status" value="1"/>
</dbReference>
<reference evidence="5 6" key="1">
    <citation type="submission" date="2017-07" db="EMBL/GenBank/DDBJ databases">
        <title>Fictibacillus sp. nov. GDSW-R2A3 Genome sequencing and assembly.</title>
        <authorList>
            <person name="Mayilraj S."/>
        </authorList>
    </citation>
    <scope>NUCLEOTIDE SEQUENCE [LARGE SCALE GENOMIC DNA]</scope>
    <source>
        <strain evidence="5 6">GDSW-R2A3</strain>
    </source>
</reference>
<dbReference type="Gene3D" id="1.10.10.10">
    <property type="entry name" value="Winged helix-like DNA-binding domain superfamily/Winged helix DNA-binding domain"/>
    <property type="match status" value="1"/>
</dbReference>
<evidence type="ECO:0000259" key="4">
    <source>
        <dbReference type="PROSITE" id="PS51118"/>
    </source>
</evidence>
<dbReference type="InterPro" id="IPR002577">
    <property type="entry name" value="HTH_HxlR"/>
</dbReference>
<name>A0A235F471_9BACL</name>
<keyword evidence="3" id="KW-0804">Transcription</keyword>
<accession>A0A235F471</accession>
<evidence type="ECO:0000256" key="2">
    <source>
        <dbReference type="ARBA" id="ARBA00023125"/>
    </source>
</evidence>
<protein>
    <submittedName>
        <fullName evidence="5">ArsR family transcriptional regulator</fullName>
    </submittedName>
</protein>
<dbReference type="AlphaFoldDB" id="A0A235F471"/>
<dbReference type="RefSeq" id="WP_094254152.1">
    <property type="nucleotide sequence ID" value="NZ_JBHLXL010000001.1"/>
</dbReference>
<sequence>MKMLKPEYHCAIDMVIEIIGGKWKVLILWNLNEGVKRFNELKRALPGITQKMLTQQLRELEEHGLVNRIEYDQVPPRVEYVTTDLGKKLQPTLFEMCKWGDMYSEDRGITMNRCWTTYDFMEKKKDG</sequence>
<comment type="caution">
    <text evidence="5">The sequence shown here is derived from an EMBL/GenBank/DDBJ whole genome shotgun (WGS) entry which is preliminary data.</text>
</comment>
<dbReference type="InterPro" id="IPR011991">
    <property type="entry name" value="ArsR-like_HTH"/>
</dbReference>
<dbReference type="OrthoDB" id="9791143at2"/>
<keyword evidence="6" id="KW-1185">Reference proteome</keyword>
<dbReference type="CDD" id="cd00090">
    <property type="entry name" value="HTH_ARSR"/>
    <property type="match status" value="1"/>
</dbReference>
<dbReference type="PANTHER" id="PTHR33204">
    <property type="entry name" value="TRANSCRIPTIONAL REGULATOR, MARR FAMILY"/>
    <property type="match status" value="1"/>
</dbReference>
<dbReference type="SUPFAM" id="SSF46785">
    <property type="entry name" value="Winged helix' DNA-binding domain"/>
    <property type="match status" value="1"/>
</dbReference>
<keyword evidence="1" id="KW-0805">Transcription regulation</keyword>
<evidence type="ECO:0000256" key="3">
    <source>
        <dbReference type="ARBA" id="ARBA00023163"/>
    </source>
</evidence>
<keyword evidence="2" id="KW-0238">DNA-binding</keyword>
<dbReference type="PROSITE" id="PS51118">
    <property type="entry name" value="HTH_HXLR"/>
    <property type="match status" value="1"/>
</dbReference>
<evidence type="ECO:0000313" key="6">
    <source>
        <dbReference type="Proteomes" id="UP000215059"/>
    </source>
</evidence>
<dbReference type="GO" id="GO:0003677">
    <property type="term" value="F:DNA binding"/>
    <property type="evidence" value="ECO:0007669"/>
    <property type="project" value="UniProtKB-KW"/>
</dbReference>
<dbReference type="InterPro" id="IPR036390">
    <property type="entry name" value="WH_DNA-bd_sf"/>
</dbReference>
<feature type="domain" description="HTH hxlR-type" evidence="4">
    <location>
        <begin position="10"/>
        <end position="108"/>
    </location>
</feature>